<dbReference type="Proteomes" id="UP000054248">
    <property type="component" value="Unassembled WGS sequence"/>
</dbReference>
<dbReference type="EMBL" id="KN822962">
    <property type="protein sequence ID" value="KIO31520.1"/>
    <property type="molecule type" value="Genomic_DNA"/>
</dbReference>
<dbReference type="AlphaFoldDB" id="A0A0C3QHV3"/>
<evidence type="ECO:0000313" key="2">
    <source>
        <dbReference type="Proteomes" id="UP000054248"/>
    </source>
</evidence>
<dbReference type="HOGENOM" id="CLU_2005579_0_0_1"/>
<name>A0A0C3QHV3_9AGAM</name>
<reference evidence="1 2" key="1">
    <citation type="submission" date="2014-04" db="EMBL/GenBank/DDBJ databases">
        <authorList>
            <consortium name="DOE Joint Genome Institute"/>
            <person name="Kuo A."/>
            <person name="Girlanda M."/>
            <person name="Perotto S."/>
            <person name="Kohler A."/>
            <person name="Nagy L.G."/>
            <person name="Floudas D."/>
            <person name="Copeland A."/>
            <person name="Barry K.W."/>
            <person name="Cichocki N."/>
            <person name="Veneault-Fourrey C."/>
            <person name="LaButti K."/>
            <person name="Lindquist E.A."/>
            <person name="Lipzen A."/>
            <person name="Lundell T."/>
            <person name="Morin E."/>
            <person name="Murat C."/>
            <person name="Sun H."/>
            <person name="Tunlid A."/>
            <person name="Henrissat B."/>
            <person name="Grigoriev I.V."/>
            <person name="Hibbett D.S."/>
            <person name="Martin F."/>
            <person name="Nordberg H.P."/>
            <person name="Cantor M.N."/>
            <person name="Hua S.X."/>
        </authorList>
    </citation>
    <scope>NUCLEOTIDE SEQUENCE [LARGE SCALE GENOMIC DNA]</scope>
    <source>
        <strain evidence="1 2">MUT 4182</strain>
    </source>
</reference>
<protein>
    <submittedName>
        <fullName evidence="1">Uncharacterized protein</fullName>
    </submittedName>
</protein>
<sequence length="124" mass="13534">MEKLNGKWVEDLCAQEGVVRTGIGQVPNSSSECKRTLKGTKDEDEGLNIPHIDQQAARMDATSAPAKVSRRAAARMPSWASWQGSARLGWLAQADRSRSCAVVAAEFEWVAKALRSSEFLFVGL</sequence>
<accession>A0A0C3QHV3</accession>
<evidence type="ECO:0000313" key="1">
    <source>
        <dbReference type="EMBL" id="KIO31520.1"/>
    </source>
</evidence>
<organism evidence="1 2">
    <name type="scientific">Tulasnella calospora MUT 4182</name>
    <dbReference type="NCBI Taxonomy" id="1051891"/>
    <lineage>
        <taxon>Eukaryota</taxon>
        <taxon>Fungi</taxon>
        <taxon>Dikarya</taxon>
        <taxon>Basidiomycota</taxon>
        <taxon>Agaricomycotina</taxon>
        <taxon>Agaricomycetes</taxon>
        <taxon>Cantharellales</taxon>
        <taxon>Tulasnellaceae</taxon>
        <taxon>Tulasnella</taxon>
    </lineage>
</organism>
<reference evidence="2" key="2">
    <citation type="submission" date="2015-01" db="EMBL/GenBank/DDBJ databases">
        <title>Evolutionary Origins and Diversification of the Mycorrhizal Mutualists.</title>
        <authorList>
            <consortium name="DOE Joint Genome Institute"/>
            <consortium name="Mycorrhizal Genomics Consortium"/>
            <person name="Kohler A."/>
            <person name="Kuo A."/>
            <person name="Nagy L.G."/>
            <person name="Floudas D."/>
            <person name="Copeland A."/>
            <person name="Barry K.W."/>
            <person name="Cichocki N."/>
            <person name="Veneault-Fourrey C."/>
            <person name="LaButti K."/>
            <person name="Lindquist E.A."/>
            <person name="Lipzen A."/>
            <person name="Lundell T."/>
            <person name="Morin E."/>
            <person name="Murat C."/>
            <person name="Riley R."/>
            <person name="Ohm R."/>
            <person name="Sun H."/>
            <person name="Tunlid A."/>
            <person name="Henrissat B."/>
            <person name="Grigoriev I.V."/>
            <person name="Hibbett D.S."/>
            <person name="Martin F."/>
        </authorList>
    </citation>
    <scope>NUCLEOTIDE SEQUENCE [LARGE SCALE GENOMIC DNA]</scope>
    <source>
        <strain evidence="2">MUT 4182</strain>
    </source>
</reference>
<proteinExistence type="predicted"/>
<gene>
    <name evidence="1" type="ORF">M407DRAFT_4994</name>
</gene>
<keyword evidence="2" id="KW-1185">Reference proteome</keyword>